<dbReference type="Gramene" id="ABP01296">
    <property type="protein sequence ID" value="ABP01296"/>
    <property type="gene ID" value="OSTLU_89876"/>
</dbReference>
<dbReference type="AlphaFoldDB" id="A4S6J9"/>
<evidence type="ECO:0000256" key="5">
    <source>
        <dbReference type="ARBA" id="ARBA00023136"/>
    </source>
</evidence>
<feature type="compositionally biased region" description="Low complexity" evidence="6">
    <location>
        <begin position="647"/>
        <end position="657"/>
    </location>
</feature>
<dbReference type="GO" id="GO:0016020">
    <property type="term" value="C:membrane"/>
    <property type="evidence" value="ECO:0007669"/>
    <property type="project" value="UniProtKB-SubCell"/>
</dbReference>
<dbReference type="HOGENOM" id="CLU_396594_0_0_1"/>
<comment type="similarity">
    <text evidence="2">Belongs to the LIMR family.</text>
</comment>
<feature type="transmembrane region" description="Helical" evidence="7">
    <location>
        <begin position="518"/>
        <end position="542"/>
    </location>
</feature>
<feature type="transmembrane region" description="Helical" evidence="7">
    <location>
        <begin position="369"/>
        <end position="397"/>
    </location>
</feature>
<keyword evidence="10" id="KW-1185">Reference proteome</keyword>
<proteinExistence type="inferred from homology"/>
<name>A4S6J9_OSTLU</name>
<dbReference type="Proteomes" id="UP000001568">
    <property type="component" value="Chromosome 13"/>
</dbReference>
<evidence type="ECO:0000313" key="9">
    <source>
        <dbReference type="EMBL" id="ABP01296.1"/>
    </source>
</evidence>
<dbReference type="EMBL" id="CP000601">
    <property type="protein sequence ID" value="ABP01296.1"/>
    <property type="molecule type" value="Genomic_DNA"/>
</dbReference>
<dbReference type="Gramene" id="ABO99250">
    <property type="protein sequence ID" value="ABO99250"/>
    <property type="gene ID" value="OSTLU_88968"/>
</dbReference>
<evidence type="ECO:0000256" key="2">
    <source>
        <dbReference type="ARBA" id="ARBA00010487"/>
    </source>
</evidence>
<dbReference type="EMBL" id="CP000593">
    <property type="protein sequence ID" value="ABO99250.1"/>
    <property type="molecule type" value="Genomic_DNA"/>
</dbReference>
<sequence length="695" mass="76309">MEWTTRDVAADPRATRARWTRSAAETSSGSGADDGFFASWSTPVFVVAACVAALAVARFADRRVGAAVRAHCFVAWTLALIMVGIVPTDVTATLRAGEAPRGLDATWDVAYWSTYALTWIVLPLHQCYVDAADFSSVGRLKRAARENAMFLGIAATAMFVGAAALLATESLSLDAMRAYGIVVANVWGISTGVLLMGFGLVDVPRAIWRRAAFNNRLTRSYKRVAGVSRALGNAHARLARQVVAVTTTSRVMPRRHSLRWAMSVIENETPEFSEMHRGSLDEALDATEEDVLDYDYDELNDLVALRRAVRRSLRQYDRTKAQYVIAVKDAFEAEAAEQSRASSTRRLHRPPNSVSRSGSLGKCMDDVQYTWSIVIVPVLLRVIATGLAFFSVSIIIAESSIWIGKLWEEADQISLLSVMLENAEDSTSGLTSMHVVVAFPLAYMCLCTFHSLHKLGMFSFYTLVPRHTDAFSLLVNASLVCRYSAPLSFNFLMLLPIIRASGKMTTFSRKMANNVPELAGELNIIVPTFLGLYCVAIALGWFDRIARVLNVEGFKFDSDKDVNESTETGKSIVDRERAEVMDGAEIGSSHESFVSETAPREQRLPPIASNSNEWNDVEHDARGGLLSTYPDPESASARWETQKARLAQATQASAARAVPRGSPLSRTGRDKVSELDFMFSNLGRRSSGGESFSDE</sequence>
<comment type="subcellular location">
    <subcellularLocation>
        <location evidence="1">Membrane</location>
        <topology evidence="1">Multi-pass membrane protein</topology>
    </subcellularLocation>
</comment>
<keyword evidence="5 7" id="KW-0472">Membrane</keyword>
<dbReference type="KEGG" id="olu:OSTLU_89876"/>
<evidence type="ECO:0000256" key="3">
    <source>
        <dbReference type="ARBA" id="ARBA00022692"/>
    </source>
</evidence>
<dbReference type="OMA" id="QLERICY"/>
<feature type="transmembrane region" description="Helical" evidence="7">
    <location>
        <begin position="37"/>
        <end position="60"/>
    </location>
</feature>
<dbReference type="PANTHER" id="PTHR21355:SF0">
    <property type="entry name" value="G-PROTEIN COUPLED RECEPTOR-ASSOCIATED PROTEIN LMBRD2"/>
    <property type="match status" value="1"/>
</dbReference>
<evidence type="ECO:0008006" key="11">
    <source>
        <dbReference type="Google" id="ProtNLM"/>
    </source>
</evidence>
<feature type="transmembrane region" description="Helical" evidence="7">
    <location>
        <begin position="148"/>
        <end position="167"/>
    </location>
</feature>
<dbReference type="STRING" id="436017.A4S6J9"/>
<feature type="transmembrane region" description="Helical" evidence="7">
    <location>
        <begin position="110"/>
        <end position="128"/>
    </location>
</feature>
<feature type="transmembrane region" description="Helical" evidence="7">
    <location>
        <begin position="433"/>
        <end position="452"/>
    </location>
</feature>
<feature type="region of interest" description="Disordered" evidence="6">
    <location>
        <begin position="647"/>
        <end position="671"/>
    </location>
</feature>
<feature type="transmembrane region" description="Helical" evidence="7">
    <location>
        <begin position="179"/>
        <end position="201"/>
    </location>
</feature>
<evidence type="ECO:0000256" key="6">
    <source>
        <dbReference type="SAM" id="MobiDB-lite"/>
    </source>
</evidence>
<evidence type="ECO:0000256" key="1">
    <source>
        <dbReference type="ARBA" id="ARBA00004141"/>
    </source>
</evidence>
<dbReference type="RefSeq" id="XP_001420957.1">
    <property type="nucleotide sequence ID" value="XM_001420920.1"/>
</dbReference>
<accession>A4S6J9</accession>
<dbReference type="RefSeq" id="XP_001422937.1">
    <property type="nucleotide sequence ID" value="XM_001422900.1"/>
</dbReference>
<dbReference type="InterPro" id="IPR006876">
    <property type="entry name" value="LMBR1-like_membr_prot"/>
</dbReference>
<dbReference type="KEGG" id="olu:OSTLU_88968"/>
<feature type="region of interest" description="Disordered" evidence="6">
    <location>
        <begin position="339"/>
        <end position="359"/>
    </location>
</feature>
<protein>
    <recommendedName>
        <fullName evidence="11">LMBR1-like membrane protein</fullName>
    </recommendedName>
</protein>
<reference evidence="8 10" key="1">
    <citation type="journal article" date="2007" name="Proc. Natl. Acad. Sci. U.S.A.">
        <title>The tiny eukaryote Ostreococcus provides genomic insights into the paradox of plankton speciation.</title>
        <authorList>
            <person name="Palenik B."/>
            <person name="Grimwood J."/>
            <person name="Aerts A."/>
            <person name="Rouze P."/>
            <person name="Salamov A."/>
            <person name="Putnam N."/>
            <person name="Dupont C."/>
            <person name="Jorgensen R."/>
            <person name="Derelle E."/>
            <person name="Rombauts S."/>
            <person name="Zhou K."/>
            <person name="Otillar R."/>
            <person name="Merchant S.S."/>
            <person name="Podell S."/>
            <person name="Gaasterland T."/>
            <person name="Napoli C."/>
            <person name="Gendler K."/>
            <person name="Manuell A."/>
            <person name="Tai V."/>
            <person name="Vallon O."/>
            <person name="Piganeau G."/>
            <person name="Jancek S."/>
            <person name="Heijde M."/>
            <person name="Jabbari K."/>
            <person name="Bowler C."/>
            <person name="Lohr M."/>
            <person name="Robbens S."/>
            <person name="Werner G."/>
            <person name="Dubchak I."/>
            <person name="Pazour G.J."/>
            <person name="Ren Q."/>
            <person name="Paulsen I."/>
            <person name="Delwiche C."/>
            <person name="Schmutz J."/>
            <person name="Rokhsar D."/>
            <person name="Van de Peer Y."/>
            <person name="Moreau H."/>
            <person name="Grigoriev I.V."/>
        </authorList>
    </citation>
    <scope>NUCLEOTIDE SEQUENCE [LARGE SCALE GENOMIC DNA]</scope>
    <source>
        <strain evidence="8 10">CCE9901</strain>
    </source>
</reference>
<feature type="region of interest" description="Disordered" evidence="6">
    <location>
        <begin position="590"/>
        <end position="615"/>
    </location>
</feature>
<dbReference type="InterPro" id="IPR051584">
    <property type="entry name" value="GPCR-associated_LMBR1"/>
</dbReference>
<evidence type="ECO:0000313" key="8">
    <source>
        <dbReference type="EMBL" id="ABO99250.1"/>
    </source>
</evidence>
<organism evidence="8 10">
    <name type="scientific">Ostreococcus lucimarinus (strain CCE9901)</name>
    <dbReference type="NCBI Taxonomy" id="436017"/>
    <lineage>
        <taxon>Eukaryota</taxon>
        <taxon>Viridiplantae</taxon>
        <taxon>Chlorophyta</taxon>
        <taxon>Mamiellophyceae</taxon>
        <taxon>Mamiellales</taxon>
        <taxon>Bathycoccaceae</taxon>
        <taxon>Ostreococcus</taxon>
    </lineage>
</organism>
<dbReference type="OrthoDB" id="203099at2759"/>
<dbReference type="Pfam" id="PF04791">
    <property type="entry name" value="LMBR1"/>
    <property type="match status" value="1"/>
</dbReference>
<keyword evidence="3 7" id="KW-0812">Transmembrane</keyword>
<keyword evidence="4 7" id="KW-1133">Transmembrane helix</keyword>
<gene>
    <name evidence="8" type="ORF">OSTLU_88968</name>
    <name evidence="9" type="ORF">OSTLU_89876</name>
</gene>
<feature type="transmembrane region" description="Helical" evidence="7">
    <location>
        <begin position="72"/>
        <end position="90"/>
    </location>
</feature>
<evidence type="ECO:0000256" key="4">
    <source>
        <dbReference type="ARBA" id="ARBA00022989"/>
    </source>
</evidence>
<dbReference type="GeneID" id="5006907"/>
<dbReference type="eggNOG" id="KOG2296">
    <property type="taxonomic scope" value="Eukaryota"/>
</dbReference>
<dbReference type="PANTHER" id="PTHR21355">
    <property type="entry name" value="G-PROTEIN COUPLED RECEPTOR-ASSOCIATED PROTEIN LMBRD2"/>
    <property type="match status" value="1"/>
</dbReference>
<evidence type="ECO:0000313" key="10">
    <source>
        <dbReference type="Proteomes" id="UP000001568"/>
    </source>
</evidence>
<dbReference type="Proteomes" id="UP000001568">
    <property type="component" value="Chromosome 21"/>
</dbReference>
<evidence type="ECO:0000256" key="7">
    <source>
        <dbReference type="SAM" id="Phobius"/>
    </source>
</evidence>
<dbReference type="GeneID" id="5004962"/>